<dbReference type="EMBL" id="FOEI01000003">
    <property type="protein sequence ID" value="SEP92708.1"/>
    <property type="molecule type" value="Genomic_DNA"/>
</dbReference>
<sequence length="203" mass="21825">MNKKYKLIARIITLLFIQFNFAQVGIGTTNPQATLHVQGNLRVTNTNNTTTSETLLGNCSQGDITSIKVGEGLMLKDNELSNTNTSSPTKYKIIGVPIVTVAPNQNFDNLNLDLNGANIDVVVFRLAAGHNYTISGISGGVDGRHVIIYNSSAVNLTINNMSSSNPLNHIDTLGSATATSGVGTIEFVYDGMLNKWIVINIRN</sequence>
<evidence type="ECO:0000313" key="2">
    <source>
        <dbReference type="EMBL" id="SEP92708.1"/>
    </source>
</evidence>
<dbReference type="RefSeq" id="WP_143065626.1">
    <property type="nucleotide sequence ID" value="NZ_FOEI01000003.1"/>
</dbReference>
<proteinExistence type="predicted"/>
<dbReference type="STRING" id="1299341.SAMN05444005_103232"/>
<protein>
    <submittedName>
        <fullName evidence="2">Uncharacterized protein</fullName>
    </submittedName>
</protein>
<organism evidence="2 3">
    <name type="scientific">Flavobacterium urocaniciphilum</name>
    <dbReference type="NCBI Taxonomy" id="1299341"/>
    <lineage>
        <taxon>Bacteria</taxon>
        <taxon>Pseudomonadati</taxon>
        <taxon>Bacteroidota</taxon>
        <taxon>Flavobacteriia</taxon>
        <taxon>Flavobacteriales</taxon>
        <taxon>Flavobacteriaceae</taxon>
        <taxon>Flavobacterium</taxon>
    </lineage>
</organism>
<feature type="signal peptide" evidence="1">
    <location>
        <begin position="1"/>
        <end position="22"/>
    </location>
</feature>
<gene>
    <name evidence="2" type="ORF">SAMN05444005_103232</name>
</gene>
<name>A0A1H9BWI1_9FLAO</name>
<dbReference type="Proteomes" id="UP000198648">
    <property type="component" value="Unassembled WGS sequence"/>
</dbReference>
<evidence type="ECO:0000256" key="1">
    <source>
        <dbReference type="SAM" id="SignalP"/>
    </source>
</evidence>
<reference evidence="2 3" key="1">
    <citation type="submission" date="2016-10" db="EMBL/GenBank/DDBJ databases">
        <authorList>
            <person name="de Groot N.N."/>
        </authorList>
    </citation>
    <scope>NUCLEOTIDE SEQUENCE [LARGE SCALE GENOMIC DNA]</scope>
    <source>
        <strain evidence="2 3">DSM 27078</strain>
    </source>
</reference>
<evidence type="ECO:0000313" key="3">
    <source>
        <dbReference type="Proteomes" id="UP000198648"/>
    </source>
</evidence>
<accession>A0A1H9BWI1</accession>
<keyword evidence="3" id="KW-1185">Reference proteome</keyword>
<dbReference type="OrthoDB" id="1438691at2"/>
<keyword evidence="1" id="KW-0732">Signal</keyword>
<dbReference type="AlphaFoldDB" id="A0A1H9BWI1"/>
<feature type="chain" id="PRO_5011577039" evidence="1">
    <location>
        <begin position="23"/>
        <end position="203"/>
    </location>
</feature>